<name>U3P8H7_LEIXC</name>
<evidence type="ECO:0000256" key="1">
    <source>
        <dbReference type="ARBA" id="ARBA00004141"/>
    </source>
</evidence>
<evidence type="ECO:0000256" key="6">
    <source>
        <dbReference type="ARBA" id="ARBA00023136"/>
    </source>
</evidence>
<evidence type="ECO:0000256" key="2">
    <source>
        <dbReference type="ARBA" id="ARBA00004829"/>
    </source>
</evidence>
<dbReference type="PATRIC" id="fig|1389489.3.peg.1666"/>
<accession>U3P8H7</accession>
<dbReference type="GO" id="GO:0016872">
    <property type="term" value="F:intramolecular lyase activity"/>
    <property type="evidence" value="ECO:0007669"/>
    <property type="project" value="InterPro"/>
</dbReference>
<dbReference type="InterPro" id="IPR017825">
    <property type="entry name" value="Lycopene_cyclase_dom"/>
</dbReference>
<dbReference type="AlphaFoldDB" id="U3P8H7"/>
<evidence type="ECO:0000256" key="5">
    <source>
        <dbReference type="ARBA" id="ARBA00022989"/>
    </source>
</evidence>
<sequence>MMYVLLSLAFLAVAAIVLFLALATAPDRRDLLRRWAAPVAVAGVALLVLTAVFDNLMIAAGLVTYANATLSGVRVGSVPIEDFAYPLAGLLLLPALWLLLRPKGDRA</sequence>
<evidence type="ECO:0000259" key="9">
    <source>
        <dbReference type="Pfam" id="PF18916"/>
    </source>
</evidence>
<dbReference type="GO" id="GO:0016117">
    <property type="term" value="P:carotenoid biosynthetic process"/>
    <property type="evidence" value="ECO:0007669"/>
    <property type="project" value="UniProtKB-KW"/>
</dbReference>
<comment type="pathway">
    <text evidence="2">Carotenoid biosynthesis.</text>
</comment>
<keyword evidence="5 8" id="KW-1133">Transmembrane helix</keyword>
<dbReference type="STRING" id="1389489.O159_17320"/>
<dbReference type="RefSeq" id="WP_021755257.1">
    <property type="nucleotide sequence ID" value="NC_022438.1"/>
</dbReference>
<keyword evidence="11" id="KW-1185">Reference proteome</keyword>
<dbReference type="Proteomes" id="UP000016743">
    <property type="component" value="Chromosome"/>
</dbReference>
<comment type="subcellular location">
    <subcellularLocation>
        <location evidence="1">Membrane</location>
        <topology evidence="1">Multi-pass membrane protein</topology>
    </subcellularLocation>
</comment>
<dbReference type="Pfam" id="PF18916">
    <property type="entry name" value="Lycopene_cyc"/>
    <property type="match status" value="1"/>
</dbReference>
<dbReference type="GO" id="GO:0045436">
    <property type="term" value="F:lycopene beta cyclase activity"/>
    <property type="evidence" value="ECO:0007669"/>
    <property type="project" value="UniProtKB-ARBA"/>
</dbReference>
<organism evidence="10 11">
    <name type="scientific">Leifsonia xyli subsp. cynodontis DSM 46306</name>
    <dbReference type="NCBI Taxonomy" id="1389489"/>
    <lineage>
        <taxon>Bacteria</taxon>
        <taxon>Bacillati</taxon>
        <taxon>Actinomycetota</taxon>
        <taxon>Actinomycetes</taxon>
        <taxon>Micrococcales</taxon>
        <taxon>Microbacteriaceae</taxon>
        <taxon>Leifsonia</taxon>
    </lineage>
</organism>
<keyword evidence="3 8" id="KW-0812">Transmembrane</keyword>
<proteinExistence type="predicted"/>
<evidence type="ECO:0000313" key="11">
    <source>
        <dbReference type="Proteomes" id="UP000016743"/>
    </source>
</evidence>
<gene>
    <name evidence="10" type="ORF">O159_17320</name>
</gene>
<evidence type="ECO:0000256" key="7">
    <source>
        <dbReference type="ARBA" id="ARBA00023235"/>
    </source>
</evidence>
<keyword evidence="7" id="KW-0413">Isomerase</keyword>
<feature type="transmembrane region" description="Helical" evidence="8">
    <location>
        <begin position="83"/>
        <end position="100"/>
    </location>
</feature>
<dbReference type="KEGG" id="lxy:O159_17320"/>
<evidence type="ECO:0000256" key="4">
    <source>
        <dbReference type="ARBA" id="ARBA00022746"/>
    </source>
</evidence>
<dbReference type="OrthoDB" id="4411839at2"/>
<evidence type="ECO:0000313" key="10">
    <source>
        <dbReference type="EMBL" id="AGW41774.1"/>
    </source>
</evidence>
<keyword evidence="4" id="KW-0125">Carotenoid biosynthesis</keyword>
<evidence type="ECO:0000256" key="8">
    <source>
        <dbReference type="SAM" id="Phobius"/>
    </source>
</evidence>
<feature type="transmembrane region" description="Helical" evidence="8">
    <location>
        <begin position="35"/>
        <end position="63"/>
    </location>
</feature>
<dbReference type="EMBL" id="CP006734">
    <property type="protein sequence ID" value="AGW41774.1"/>
    <property type="molecule type" value="Genomic_DNA"/>
</dbReference>
<dbReference type="GO" id="GO:0016020">
    <property type="term" value="C:membrane"/>
    <property type="evidence" value="ECO:0007669"/>
    <property type="project" value="UniProtKB-SubCell"/>
</dbReference>
<reference evidence="10 11" key="1">
    <citation type="journal article" date="2013" name="Genome Announc.">
        <title>Complete Genome Sequence of Leifsonia xyli subsp. cynodontis Strain DSM46306, a Gram-Positive Bacterial Pathogen of Grasses.</title>
        <authorList>
            <person name="Monteiro-Vitorello C.B."/>
            <person name="Zerillo M.M."/>
            <person name="Van Sluys M.A."/>
            <person name="Camargo L.E."/>
            <person name="Kitajima J.P."/>
        </authorList>
    </citation>
    <scope>NUCLEOTIDE SEQUENCE [LARGE SCALE GENOMIC DNA]</scope>
    <source>
        <strain evidence="10 11">DSM 46306</strain>
    </source>
</reference>
<dbReference type="HOGENOM" id="CLU_153089_1_0_11"/>
<evidence type="ECO:0000256" key="3">
    <source>
        <dbReference type="ARBA" id="ARBA00022692"/>
    </source>
</evidence>
<feature type="transmembrane region" description="Helical" evidence="8">
    <location>
        <begin position="6"/>
        <end position="23"/>
    </location>
</feature>
<dbReference type="eggNOG" id="ENOG503334T">
    <property type="taxonomic scope" value="Bacteria"/>
</dbReference>
<feature type="domain" description="Lycopene cyclase" evidence="9">
    <location>
        <begin position="11"/>
        <end position="95"/>
    </location>
</feature>
<keyword evidence="6 8" id="KW-0472">Membrane</keyword>
<dbReference type="NCBIfam" id="TIGR03462">
    <property type="entry name" value="CarR_dom_SF"/>
    <property type="match status" value="1"/>
</dbReference>
<protein>
    <recommendedName>
        <fullName evidence="9">Lycopene cyclase domain-containing protein</fullName>
    </recommendedName>
</protein>